<evidence type="ECO:0000313" key="2">
    <source>
        <dbReference type="EMBL" id="RHC48351.1"/>
    </source>
</evidence>
<reference evidence="2 3" key="1">
    <citation type="submission" date="2018-08" db="EMBL/GenBank/DDBJ databases">
        <title>A genome reference for cultivated species of the human gut microbiota.</title>
        <authorList>
            <person name="Zou Y."/>
            <person name="Xue W."/>
            <person name="Luo G."/>
        </authorList>
    </citation>
    <scope>NUCLEOTIDE SEQUENCE [LARGE SCALE GENOMIC DNA]</scope>
    <source>
        <strain evidence="2 3">AM35-14</strain>
    </source>
</reference>
<comment type="caution">
    <text evidence="2">The sequence shown here is derived from an EMBL/GenBank/DDBJ whole genome shotgun (WGS) entry which is preliminary data.</text>
</comment>
<proteinExistence type="predicted"/>
<evidence type="ECO:0000256" key="1">
    <source>
        <dbReference type="SAM" id="Phobius"/>
    </source>
</evidence>
<dbReference type="EMBL" id="QSHZ01000048">
    <property type="protein sequence ID" value="RHC48351.1"/>
    <property type="molecule type" value="Genomic_DNA"/>
</dbReference>
<dbReference type="AlphaFoldDB" id="A0A414AIH9"/>
<feature type="transmembrane region" description="Helical" evidence="1">
    <location>
        <begin position="88"/>
        <end position="107"/>
    </location>
</feature>
<name>A0A414AIH9_9FIRM</name>
<organism evidence="2 3">
    <name type="scientific">Enterocloster bolteae</name>
    <dbReference type="NCBI Taxonomy" id="208479"/>
    <lineage>
        <taxon>Bacteria</taxon>
        <taxon>Bacillati</taxon>
        <taxon>Bacillota</taxon>
        <taxon>Clostridia</taxon>
        <taxon>Lachnospirales</taxon>
        <taxon>Lachnospiraceae</taxon>
        <taxon>Enterocloster</taxon>
    </lineage>
</organism>
<accession>A0A414AIH9</accession>
<dbReference type="Proteomes" id="UP000283975">
    <property type="component" value="Unassembled WGS sequence"/>
</dbReference>
<keyword evidence="1" id="KW-1133">Transmembrane helix</keyword>
<gene>
    <name evidence="2" type="ORF">DW839_28855</name>
</gene>
<feature type="transmembrane region" description="Helical" evidence="1">
    <location>
        <begin position="47"/>
        <end position="67"/>
    </location>
</feature>
<keyword evidence="1" id="KW-0812">Transmembrane</keyword>
<protein>
    <submittedName>
        <fullName evidence="2">Uncharacterized protein</fullName>
    </submittedName>
</protein>
<evidence type="ECO:0000313" key="3">
    <source>
        <dbReference type="Proteomes" id="UP000283975"/>
    </source>
</evidence>
<feature type="transmembrane region" description="Helical" evidence="1">
    <location>
        <begin position="20"/>
        <end position="41"/>
    </location>
</feature>
<sequence>MKKMDEMGRNIQLRSEEWGYRAALLALSAWTLFNCWQTLMYDVKHNPLPSLILCFAVCVQGFSQMAMKQKMIAGDEEYREPNKLLRTIIASIVVIVLILSIGTYFLVRA</sequence>
<keyword evidence="1" id="KW-0472">Membrane</keyword>